<keyword evidence="1" id="KW-0812">Transmembrane</keyword>
<evidence type="ECO:0000256" key="1">
    <source>
        <dbReference type="SAM" id="Phobius"/>
    </source>
</evidence>
<dbReference type="eggNOG" id="KOG4177">
    <property type="taxonomic scope" value="Eukaryota"/>
</dbReference>
<evidence type="ECO:0000313" key="3">
    <source>
        <dbReference type="EMBL" id="CDP30158.1"/>
    </source>
</evidence>
<reference evidence="2 4" key="1">
    <citation type="journal article" date="2008" name="Genome Biol.">
        <title>The genome sequence of the model ascomycete fungus Podospora anserina.</title>
        <authorList>
            <person name="Espagne E."/>
            <person name="Lespinet O."/>
            <person name="Malagnac F."/>
            <person name="Da Silva C."/>
            <person name="Jaillon O."/>
            <person name="Porcel B.M."/>
            <person name="Couloux A."/>
            <person name="Aury J.-M."/>
            <person name="Segurens B."/>
            <person name="Poulain J."/>
            <person name="Anthouard V."/>
            <person name="Grossetete S."/>
            <person name="Khalili H."/>
            <person name="Coppin E."/>
            <person name="Dequard-Chablat M."/>
            <person name="Picard M."/>
            <person name="Contamine V."/>
            <person name="Arnaise S."/>
            <person name="Bourdais A."/>
            <person name="Berteaux-Lecellier V."/>
            <person name="Gautheret D."/>
            <person name="de Vries R.P."/>
            <person name="Battaglia E."/>
            <person name="Coutinho P.M."/>
            <person name="Danchin E.G.J."/>
            <person name="Henrissat B."/>
            <person name="El Khoury R."/>
            <person name="Sainsard-Chanet A."/>
            <person name="Boivin A."/>
            <person name="Pinan-Lucarre B."/>
            <person name="Sellem C.H."/>
            <person name="Debuchy R."/>
            <person name="Wincker P."/>
            <person name="Weissenbach J."/>
            <person name="Silar P."/>
        </authorList>
    </citation>
    <scope>NUCLEOTIDE SEQUENCE [LARGE SCALE GENOMIC DNA]</scope>
    <source>
        <strain evidence="4">S / ATCC MYA-4624 / DSM 980 / FGSC 10383</strain>
        <strain evidence="2">S mat+</strain>
    </source>
</reference>
<dbReference type="RefSeq" id="XP_001904850.1">
    <property type="nucleotide sequence ID" value="XM_001904815.1"/>
</dbReference>
<proteinExistence type="predicted"/>
<dbReference type="VEuPathDB" id="FungiDB:PODANS_5_10210"/>
<dbReference type="EMBL" id="FO904940">
    <property type="protein sequence ID" value="CDP30158.1"/>
    <property type="molecule type" value="Genomic_DNA"/>
</dbReference>
<dbReference type="OrthoDB" id="4772757at2759"/>
<protein>
    <submittedName>
        <fullName evidence="2">Podospora anserina S mat+ genomic DNA chromosome 5, supercontig 9</fullName>
    </submittedName>
</protein>
<reference evidence="2" key="2">
    <citation type="submission" date="2008-07" db="EMBL/GenBank/DDBJ databases">
        <authorList>
            <person name="Genoscope - CEA"/>
        </authorList>
    </citation>
    <scope>NUCLEOTIDE SEQUENCE</scope>
    <source>
        <strain evidence="2">S mat+</strain>
    </source>
</reference>
<keyword evidence="4" id="KW-1185">Reference proteome</keyword>
<dbReference type="Proteomes" id="UP000001197">
    <property type="component" value="Chromosome 5"/>
</dbReference>
<evidence type="ECO:0000313" key="4">
    <source>
        <dbReference type="Proteomes" id="UP000001197"/>
    </source>
</evidence>
<reference evidence="4" key="3">
    <citation type="journal article" date="2014" name="Genetics">
        <title>Maintaining two mating types: Structure of the mating type locus and its role in heterokaryosis in Podospora anserina.</title>
        <authorList>
            <person name="Grognet P."/>
            <person name="Bidard F."/>
            <person name="Kuchly C."/>
            <person name="Tong L.C.H."/>
            <person name="Coppin E."/>
            <person name="Benkhali J.A."/>
            <person name="Couloux A."/>
            <person name="Wincker P."/>
            <person name="Debuchy R."/>
            <person name="Silar P."/>
        </authorList>
    </citation>
    <scope>GENOME REANNOTATION</scope>
    <source>
        <strain evidence="4">S / ATCC MYA-4624 / DSM 980 / FGSC 10383</strain>
    </source>
</reference>
<dbReference type="PANTHER" id="PTHR10039:SF5">
    <property type="entry name" value="NACHT DOMAIN-CONTAINING PROTEIN"/>
    <property type="match status" value="1"/>
</dbReference>
<dbReference type="EMBL" id="CU633865">
    <property type="protein sequence ID" value="CAP64757.1"/>
    <property type="molecule type" value="Genomic_DNA"/>
</dbReference>
<dbReference type="PANTHER" id="PTHR10039">
    <property type="entry name" value="AMELOGENIN"/>
    <property type="match status" value="1"/>
</dbReference>
<accession>B2ALB9</accession>
<organism evidence="2">
    <name type="scientific">Podospora anserina (strain S / ATCC MYA-4624 / DSM 980 / FGSC 10383)</name>
    <name type="common">Pleurage anserina</name>
    <dbReference type="NCBI Taxonomy" id="515849"/>
    <lineage>
        <taxon>Eukaryota</taxon>
        <taxon>Fungi</taxon>
        <taxon>Dikarya</taxon>
        <taxon>Ascomycota</taxon>
        <taxon>Pezizomycotina</taxon>
        <taxon>Sordariomycetes</taxon>
        <taxon>Sordariomycetidae</taxon>
        <taxon>Sordariales</taxon>
        <taxon>Podosporaceae</taxon>
        <taxon>Podospora</taxon>
        <taxon>Podospora anserina</taxon>
    </lineage>
</organism>
<dbReference type="STRING" id="515849.B2ALB9"/>
<gene>
    <name evidence="2" type="ORF">PODANS_5_10210</name>
</gene>
<keyword evidence="1" id="KW-1133">Transmembrane helix</keyword>
<dbReference type="GeneID" id="6188756"/>
<name>B2ALB9_PODAN</name>
<dbReference type="AlphaFoldDB" id="B2ALB9"/>
<dbReference type="KEGG" id="pan:PODANSg1872"/>
<evidence type="ECO:0000313" key="2">
    <source>
        <dbReference type="EMBL" id="CAP64757.1"/>
    </source>
</evidence>
<keyword evidence="1" id="KW-0472">Membrane</keyword>
<feature type="transmembrane region" description="Helical" evidence="1">
    <location>
        <begin position="124"/>
        <end position="142"/>
    </location>
</feature>
<reference evidence="3" key="4">
    <citation type="submission" date="2015-04" db="EMBL/GenBank/DDBJ databases">
        <title>Maintaining two mating types: Structure of the mating type locus and its role in heterokaryosis in Podospora anserina.</title>
        <authorList>
            <person name="Grognet P."/>
            <person name="Bidard F."/>
            <person name="Kuchly C."/>
            <person name="Chan Ho Tong L."/>
            <person name="Coppin E."/>
            <person name="Ait Benkhali J."/>
            <person name="Couloux A."/>
            <person name="Wincker P."/>
            <person name="Debuchy R."/>
            <person name="Silar P."/>
        </authorList>
    </citation>
    <scope>NUCLEOTIDE SEQUENCE</scope>
</reference>
<sequence>MVAERSWRIMPSRETIGMRMLSGSKVSNRRLYCFINALDESSEDDVRKMVSFFEEMCAQDRSSELRICFASRHYPEISIKTGLQLVLENKREHSEDISHYINAHLKIDTSPQAKEIRAEVVVKWSYIFLWVALVVPILNMGYDRGRMEALQSRLSEIPSGLDNLFLVDILTRDCDNLVELLLCIQCVLFAKRPLSPVELYAALRTLSLATITSPKELTV</sequence>
<dbReference type="HOGENOM" id="CLU_1277948_0_0_1"/>